<dbReference type="Gene3D" id="1.10.10.10">
    <property type="entry name" value="Winged helix-like DNA-binding domain superfamily/Winged helix DNA-binding domain"/>
    <property type="match status" value="1"/>
</dbReference>
<feature type="compositionally biased region" description="Basic and acidic residues" evidence="2">
    <location>
        <begin position="288"/>
        <end position="299"/>
    </location>
</feature>
<protein>
    <submittedName>
        <fullName evidence="4">Putative serine/threonine-protein kinase pats1</fullName>
    </submittedName>
</protein>
<sequence>MTKTKFVKKNAHNGGFLDVGNSHSIGEMHFKGLTKRLVNLRRIGAAKAVKSDFAKKKIKVSLEVFLRLLQKKYQLLTSSIDEVLSQLAEEDITSVCLLELGWEEIKHFFSPHVRGIIEQELKILSEEMEGFSSTDIPPHILARGPSALKAYKKAIAEGKTFVRRVPIMLIGQDRSGKTSLKRSLRGQIFDEDENSTVGVTVDPSYFKVSHDVWKVGEKDEGVNSGTTFSYEYQAARLTVENLNEEQEFMFPQNLEEDMLIKETLPIKKLSGFKESRAPSIPSSQRVPVKTERAEERIPDTHSVSSGSVLTPEISHDLSLDPADVPMKNWESSDLSQVKITGEKRGGDSIKDMPADVASIIEMLLQSEDITKCEEDVFSVLWDFGGQTVYHATHPLFLTSNAIFLLVSDLSRNPFEKVKSPKQGMFTELEDSHSLKTNMDYLDFWMSSVASLAIQDEGNPVVTQSDVLPEKLPPVFLVCTHADMPHDRRGPKVQAGMVFGHLQNKPYNVHLYDDVFVVDNTKSGHESECPEVVRLRKEVLAVAKKLPQAKQAVPIRWLKFEKAIQTTKEEGRKWIPLQSAKDIASDVCDIVDDDEFSALLNFLHDQRILIHFDDTPNLNKMVVLDVQWLIDVLKEVITVRPYDGKEKKFKDLWKKLEKEGVLEEDLLEHVWGSSYDDGETRESLVAIMEKFSLLCPLPSSDGSCSRTYLVPSMLMSHPPEDVLELVASAEAPPLFLRFESGQVPSGLFCRLVLQLFQWCKQEYASPEYPQLYLNFARFYNSEEGNCSVILLCRMSSIEVVVHRGSSSNWETHRSKSKTTSPLHNNDDTFACAVLRQLELMLESMRIEFWWLQNMKYAVQFLCPVCCPGGAVSYCRTHLSKGCKQDECLHFWSKSELCRNMKNICCTRSATAKSNSISLKYFEAWFRSKRNQQPTCSEDDDGSLASSDATQLCLTRERVGEDITPQMKEVLQLEGTCFGTPISDSKREQALATSNKTTEVFLPENVQQSLLIPSRDAKEVVFQLKENLQLDQDFLERPDLETTKLIRSLAQKAKEFKRLDVFKLLKEIAPAGTTGPLLPENLPVQNIPFAKARELTINLSGGDEWMGVVEGLGLTPQEIRFLDKRTLNPMAAALSFIVKRRHLSVDELYELLIEQGFPKMADLL</sequence>
<evidence type="ECO:0000313" key="5">
    <source>
        <dbReference type="Proteomes" id="UP000225706"/>
    </source>
</evidence>
<dbReference type="InterPro" id="IPR032171">
    <property type="entry name" value="COR-A"/>
</dbReference>
<dbReference type="Gene3D" id="3.40.50.300">
    <property type="entry name" value="P-loop containing nucleotide triphosphate hydrolases"/>
    <property type="match status" value="1"/>
</dbReference>
<organism evidence="4 5">
    <name type="scientific">Stylophora pistillata</name>
    <name type="common">Smooth cauliflower coral</name>
    <dbReference type="NCBI Taxonomy" id="50429"/>
    <lineage>
        <taxon>Eukaryota</taxon>
        <taxon>Metazoa</taxon>
        <taxon>Cnidaria</taxon>
        <taxon>Anthozoa</taxon>
        <taxon>Hexacorallia</taxon>
        <taxon>Scleractinia</taxon>
        <taxon>Astrocoeniina</taxon>
        <taxon>Pocilloporidae</taxon>
        <taxon>Stylophora</taxon>
    </lineage>
</organism>
<evidence type="ECO:0000256" key="1">
    <source>
        <dbReference type="ARBA" id="ARBA00022737"/>
    </source>
</evidence>
<dbReference type="PANTHER" id="PTHR47508">
    <property type="entry name" value="SAM DOMAIN-CONTAINING PROTEIN-RELATED"/>
    <property type="match status" value="1"/>
</dbReference>
<dbReference type="GO" id="GO:0016301">
    <property type="term" value="F:kinase activity"/>
    <property type="evidence" value="ECO:0007669"/>
    <property type="project" value="UniProtKB-KW"/>
</dbReference>
<dbReference type="Pfam" id="PF16095">
    <property type="entry name" value="COR-A"/>
    <property type="match status" value="1"/>
</dbReference>
<evidence type="ECO:0000256" key="2">
    <source>
        <dbReference type="SAM" id="MobiDB-lite"/>
    </source>
</evidence>
<dbReference type="OrthoDB" id="5982357at2759"/>
<proteinExistence type="predicted"/>
<comment type="caution">
    <text evidence="4">The sequence shown here is derived from an EMBL/GenBank/DDBJ whole genome shotgun (WGS) entry which is preliminary data.</text>
</comment>
<reference evidence="5" key="1">
    <citation type="journal article" date="2017" name="bioRxiv">
        <title>Comparative analysis of the genomes of Stylophora pistillata and Acropora digitifera provides evidence for extensive differences between species of corals.</title>
        <authorList>
            <person name="Voolstra C.R."/>
            <person name="Li Y."/>
            <person name="Liew Y.J."/>
            <person name="Baumgarten S."/>
            <person name="Zoccola D."/>
            <person name="Flot J.-F."/>
            <person name="Tambutte S."/>
            <person name="Allemand D."/>
            <person name="Aranda M."/>
        </authorList>
    </citation>
    <scope>NUCLEOTIDE SEQUENCE [LARGE SCALE GENOMIC DNA]</scope>
</reference>
<keyword evidence="4" id="KW-0418">Kinase</keyword>
<dbReference type="EMBL" id="LSMT01000377">
    <property type="protein sequence ID" value="PFX19101.1"/>
    <property type="molecule type" value="Genomic_DNA"/>
</dbReference>
<dbReference type="InterPro" id="IPR036388">
    <property type="entry name" value="WH-like_DNA-bd_sf"/>
</dbReference>
<gene>
    <name evidence="4" type="primary">pats1</name>
    <name evidence="4" type="ORF">AWC38_SpisGene16500</name>
</gene>
<evidence type="ECO:0000259" key="3">
    <source>
        <dbReference type="Pfam" id="PF16095"/>
    </source>
</evidence>
<feature type="region of interest" description="Disordered" evidence="2">
    <location>
        <begin position="275"/>
        <end position="307"/>
    </location>
</feature>
<dbReference type="InterPro" id="IPR027417">
    <property type="entry name" value="P-loop_NTPase"/>
</dbReference>
<dbReference type="SUPFAM" id="SSF52540">
    <property type="entry name" value="P-loop containing nucleoside triphosphate hydrolases"/>
    <property type="match status" value="1"/>
</dbReference>
<keyword evidence="5" id="KW-1185">Reference proteome</keyword>
<dbReference type="PANTHER" id="PTHR47508:SF1">
    <property type="entry name" value="NON-SPECIFIC SERINE_THREONINE PROTEIN KINASE"/>
    <property type="match status" value="1"/>
</dbReference>
<dbReference type="AlphaFoldDB" id="A0A2B4RNB1"/>
<feature type="domain" description="COR" evidence="3">
    <location>
        <begin position="553"/>
        <end position="713"/>
    </location>
</feature>
<evidence type="ECO:0000313" key="4">
    <source>
        <dbReference type="EMBL" id="PFX19101.1"/>
    </source>
</evidence>
<name>A0A2B4RNB1_STYPI</name>
<dbReference type="Proteomes" id="UP000225706">
    <property type="component" value="Unassembled WGS sequence"/>
</dbReference>
<keyword evidence="4" id="KW-0808">Transferase</keyword>
<keyword evidence="1" id="KW-0677">Repeat</keyword>
<accession>A0A2B4RNB1</accession>